<proteinExistence type="predicted"/>
<evidence type="ECO:0000313" key="1">
    <source>
        <dbReference type="EMBL" id="KAK9158339.1"/>
    </source>
</evidence>
<organism evidence="1 2">
    <name type="scientific">Stephania cephalantha</name>
    <dbReference type="NCBI Taxonomy" id="152367"/>
    <lineage>
        <taxon>Eukaryota</taxon>
        <taxon>Viridiplantae</taxon>
        <taxon>Streptophyta</taxon>
        <taxon>Embryophyta</taxon>
        <taxon>Tracheophyta</taxon>
        <taxon>Spermatophyta</taxon>
        <taxon>Magnoliopsida</taxon>
        <taxon>Ranunculales</taxon>
        <taxon>Menispermaceae</taxon>
        <taxon>Menispermoideae</taxon>
        <taxon>Cissampelideae</taxon>
        <taxon>Stephania</taxon>
    </lineage>
</organism>
<evidence type="ECO:0000313" key="2">
    <source>
        <dbReference type="Proteomes" id="UP001419268"/>
    </source>
</evidence>
<protein>
    <submittedName>
        <fullName evidence="1">Uncharacterized protein</fullName>
    </submittedName>
</protein>
<reference evidence="1 2" key="1">
    <citation type="submission" date="2024-01" db="EMBL/GenBank/DDBJ databases">
        <title>Genome assemblies of Stephania.</title>
        <authorList>
            <person name="Yang L."/>
        </authorList>
    </citation>
    <scope>NUCLEOTIDE SEQUENCE [LARGE SCALE GENOMIC DNA]</scope>
    <source>
        <strain evidence="1">JXDWG</strain>
        <tissue evidence="1">Leaf</tissue>
    </source>
</reference>
<dbReference type="AlphaFoldDB" id="A0AAP0KW87"/>
<name>A0AAP0KW87_9MAGN</name>
<dbReference type="EMBL" id="JBBNAG010000002">
    <property type="protein sequence ID" value="KAK9158339.1"/>
    <property type="molecule type" value="Genomic_DNA"/>
</dbReference>
<accession>A0AAP0KW87</accession>
<dbReference type="Proteomes" id="UP001419268">
    <property type="component" value="Unassembled WGS sequence"/>
</dbReference>
<gene>
    <name evidence="1" type="ORF">Scep_004913</name>
</gene>
<sequence length="166" mass="18912">MDHLRMWVRQRVLTEGFGQGFEQKGLLRGFQHKDFDKRVQARFGQNGEEEETVNAATLESVEFDEFSIVDEYLSEPEETLEVSLHEPDISIAQNEDDEAEKEIGGLEENYCCDAVDEWEAGMWPIVGEGCSHKESAKKSETMQTHPVADLRAAEVRRKIGQTYEGV</sequence>
<comment type="caution">
    <text evidence="1">The sequence shown here is derived from an EMBL/GenBank/DDBJ whole genome shotgun (WGS) entry which is preliminary data.</text>
</comment>
<keyword evidence="2" id="KW-1185">Reference proteome</keyword>